<dbReference type="eggNOG" id="COG0758">
    <property type="taxonomic scope" value="Bacteria"/>
</dbReference>
<dbReference type="GO" id="GO:0009294">
    <property type="term" value="P:DNA-mediated transformation"/>
    <property type="evidence" value="ECO:0007669"/>
    <property type="project" value="InterPro"/>
</dbReference>
<reference evidence="3 4" key="2">
    <citation type="journal article" date="2010" name="Stand. Genomic Sci.">
        <title>Complete genome sequence of Sebaldella termitidis type strain (NCTC 11300).</title>
        <authorList>
            <person name="Harmon-Smith M."/>
            <person name="Celia L."/>
            <person name="Chertkov O."/>
            <person name="Lapidus A."/>
            <person name="Copeland A."/>
            <person name="Glavina Del Rio T."/>
            <person name="Nolan M."/>
            <person name="Lucas S."/>
            <person name="Tice H."/>
            <person name="Cheng J.F."/>
            <person name="Han C."/>
            <person name="Detter J.C."/>
            <person name="Bruce D."/>
            <person name="Goodwin L."/>
            <person name="Pitluck S."/>
            <person name="Pati A."/>
            <person name="Liolios K."/>
            <person name="Ivanova N."/>
            <person name="Mavromatis K."/>
            <person name="Mikhailova N."/>
            <person name="Chen A."/>
            <person name="Palaniappan K."/>
            <person name="Land M."/>
            <person name="Hauser L."/>
            <person name="Chang Y.J."/>
            <person name="Jeffries C.D."/>
            <person name="Brettin T."/>
            <person name="Goker M."/>
            <person name="Beck B."/>
            <person name="Bristow J."/>
            <person name="Eisen J.A."/>
            <person name="Markowitz V."/>
            <person name="Hugenholtz P."/>
            <person name="Kyrpides N.C."/>
            <person name="Klenk H.P."/>
            <person name="Chen F."/>
        </authorList>
    </citation>
    <scope>NUCLEOTIDE SEQUENCE [LARGE SCALE GENOMIC DNA]</scope>
    <source>
        <strain evidence="4">ATCC 33386 / NCTC 11300</strain>
    </source>
</reference>
<dbReference type="PANTHER" id="PTHR43022">
    <property type="entry name" value="PROTEIN SMF"/>
    <property type="match status" value="1"/>
</dbReference>
<evidence type="ECO:0000259" key="2">
    <source>
        <dbReference type="Pfam" id="PF02481"/>
    </source>
</evidence>
<dbReference type="Pfam" id="PF02481">
    <property type="entry name" value="DNA_processg_A"/>
    <property type="match status" value="1"/>
</dbReference>
<dbReference type="AlphaFoldDB" id="D1AH66"/>
<organism evidence="3 4">
    <name type="scientific">Sebaldella termitidis (strain ATCC 33386 / NCTC 11300)</name>
    <dbReference type="NCBI Taxonomy" id="526218"/>
    <lineage>
        <taxon>Bacteria</taxon>
        <taxon>Fusobacteriati</taxon>
        <taxon>Fusobacteriota</taxon>
        <taxon>Fusobacteriia</taxon>
        <taxon>Fusobacteriales</taxon>
        <taxon>Leptotrichiaceae</taxon>
        <taxon>Sebaldella</taxon>
    </lineage>
</organism>
<protein>
    <submittedName>
        <fullName evidence="3">SMF family protein</fullName>
    </submittedName>
</protein>
<sequence length="234" mass="26988">MGWINLREFGIKDSLILKFMKEFKSFESFIRDENLRILDRDIRAKVLLAALHDNRKFYEKLQESNIRLLEYTSDDYPENLRNIQDPPLFLYVAGKIKFGERNIGVVGTRRNTIYGKVSCESILKELLEYDVNIVSGLALGIDTIAHEFTLKKNCCCIGVVGSGLDKIFPYESRKLWERIPENGMLISEYPPGSEPLKWNFPRRNRIIAGLSQGILLCESYEKGGGLVNSRFQRK</sequence>
<dbReference type="SUPFAM" id="SSF102405">
    <property type="entry name" value="MCP/YpsA-like"/>
    <property type="match status" value="1"/>
</dbReference>
<dbReference type="Gene3D" id="3.40.50.450">
    <property type="match status" value="1"/>
</dbReference>
<dbReference type="STRING" id="526218.Sterm_1232"/>
<proteinExistence type="inferred from homology"/>
<evidence type="ECO:0000256" key="1">
    <source>
        <dbReference type="ARBA" id="ARBA00006525"/>
    </source>
</evidence>
<dbReference type="HOGENOM" id="CLU_029601_3_3_0"/>
<gene>
    <name evidence="3" type="ordered locus">Sterm_1232</name>
</gene>
<feature type="domain" description="Smf/DprA SLOG" evidence="2">
    <location>
        <begin position="69"/>
        <end position="228"/>
    </location>
</feature>
<comment type="similarity">
    <text evidence="1">Belongs to the DprA/Smf family.</text>
</comment>
<dbReference type="InterPro" id="IPR003488">
    <property type="entry name" value="DprA"/>
</dbReference>
<dbReference type="EMBL" id="CP001739">
    <property type="protein sequence ID" value="ACZ08100.1"/>
    <property type="molecule type" value="Genomic_DNA"/>
</dbReference>
<accession>D1AH66</accession>
<reference evidence="4" key="1">
    <citation type="submission" date="2009-09" db="EMBL/GenBank/DDBJ databases">
        <title>The complete chromosome of Sebaldella termitidis ATCC 33386.</title>
        <authorList>
            <consortium name="US DOE Joint Genome Institute (JGI-PGF)"/>
            <person name="Lucas S."/>
            <person name="Copeland A."/>
            <person name="Lapidus A."/>
            <person name="Glavina del Rio T."/>
            <person name="Dalin E."/>
            <person name="Tice H."/>
            <person name="Bruce D."/>
            <person name="Goodwin L."/>
            <person name="Pitluck S."/>
            <person name="Kyrpides N."/>
            <person name="Mavromatis K."/>
            <person name="Ivanova N."/>
            <person name="Mikhailova N."/>
            <person name="Sims D."/>
            <person name="Meincke L."/>
            <person name="Brettin T."/>
            <person name="Detter J.C."/>
            <person name="Han C."/>
            <person name="Larimer F."/>
            <person name="Land M."/>
            <person name="Hauser L."/>
            <person name="Markowitz V."/>
            <person name="Cheng J.F."/>
            <person name="Hugenholtz P."/>
            <person name="Woyke T."/>
            <person name="Wu D."/>
            <person name="Eisen J.A."/>
        </authorList>
    </citation>
    <scope>NUCLEOTIDE SEQUENCE [LARGE SCALE GENOMIC DNA]</scope>
    <source>
        <strain evidence="4">ATCC 33386 / NCTC 11300</strain>
    </source>
</reference>
<evidence type="ECO:0000313" key="4">
    <source>
        <dbReference type="Proteomes" id="UP000000845"/>
    </source>
</evidence>
<dbReference type="InterPro" id="IPR057666">
    <property type="entry name" value="DrpA_SLOG"/>
</dbReference>
<name>D1AH66_SEBTE</name>
<dbReference type="KEGG" id="str:Sterm_1232"/>
<dbReference type="RefSeq" id="WP_012860696.1">
    <property type="nucleotide sequence ID" value="NC_013517.1"/>
</dbReference>
<evidence type="ECO:0000313" key="3">
    <source>
        <dbReference type="EMBL" id="ACZ08100.1"/>
    </source>
</evidence>
<keyword evidence="4" id="KW-1185">Reference proteome</keyword>
<dbReference type="PANTHER" id="PTHR43022:SF1">
    <property type="entry name" value="PROTEIN SMF"/>
    <property type="match status" value="1"/>
</dbReference>
<dbReference type="Proteomes" id="UP000000845">
    <property type="component" value="Chromosome"/>
</dbReference>